<dbReference type="SUPFAM" id="SSF103025">
    <property type="entry name" value="Folate-binding domain"/>
    <property type="match status" value="1"/>
</dbReference>
<dbReference type="Proteomes" id="UP000264120">
    <property type="component" value="Chromosome"/>
</dbReference>
<dbReference type="Gene3D" id="3.30.1360.120">
    <property type="entry name" value="Probable tRNA modification gtpase trme, domain 1"/>
    <property type="match status" value="2"/>
</dbReference>
<dbReference type="GO" id="GO:0032259">
    <property type="term" value="P:methylation"/>
    <property type="evidence" value="ECO:0007669"/>
    <property type="project" value="UniProtKB-KW"/>
</dbReference>
<proteinExistence type="predicted"/>
<organism evidence="3 4">
    <name type="scientific">Komagataeibacter saccharivorans</name>
    <dbReference type="NCBI Taxonomy" id="265959"/>
    <lineage>
        <taxon>Bacteria</taxon>
        <taxon>Pseudomonadati</taxon>
        <taxon>Pseudomonadota</taxon>
        <taxon>Alphaproteobacteria</taxon>
        <taxon>Acetobacterales</taxon>
        <taxon>Acetobacteraceae</taxon>
        <taxon>Komagataeibacter</taxon>
    </lineage>
</organism>
<dbReference type="AlphaFoldDB" id="A0A347WDW6"/>
<dbReference type="EMBL" id="CP023036">
    <property type="protein sequence ID" value="AXY23059.1"/>
    <property type="molecule type" value="Genomic_DNA"/>
</dbReference>
<keyword evidence="3" id="KW-0489">Methyltransferase</keyword>
<evidence type="ECO:0000259" key="2">
    <source>
        <dbReference type="Pfam" id="PF25455"/>
    </source>
</evidence>
<feature type="domain" description="CAF17 C-terminal" evidence="2">
    <location>
        <begin position="205"/>
        <end position="271"/>
    </location>
</feature>
<keyword evidence="1" id="KW-0809">Transit peptide</keyword>
<sequence>MPMARIAHLPARAVLSVSGADRVSFLQGLVSNDMTAVAPGHAVWTAFLSPQGKWLADFFVFADPEGTRLLLDCDAGQADMLRQRLSRFRLRAQAEIGETGYAVHAAWGGDATMPEGYPAAPDPRLPQAGWRFLLGHPSPTAHADDVDYDRHRLALGLPDGARDCESDRTLLLEANFDQLNGISWTKGCYMGQELTARTRYRGLVRRHLLPVTAQRELPPPGTPILSGTATVGEMRSSRDGAGMAMIRNEHIHDTGLTAAGHAISVQVPPWFSLPAKAE</sequence>
<dbReference type="PANTHER" id="PTHR22602">
    <property type="entry name" value="TRANSFERASE CAF17, MITOCHONDRIAL-RELATED"/>
    <property type="match status" value="1"/>
</dbReference>
<dbReference type="InterPro" id="IPR017703">
    <property type="entry name" value="YgfZ/GCV_T_CS"/>
</dbReference>
<keyword evidence="3" id="KW-0808">Transferase</keyword>
<dbReference type="EC" id="2.1.2.10" evidence="3"/>
<evidence type="ECO:0000256" key="1">
    <source>
        <dbReference type="ARBA" id="ARBA00022946"/>
    </source>
</evidence>
<keyword evidence="4" id="KW-1185">Reference proteome</keyword>
<dbReference type="NCBIfam" id="TIGR03317">
    <property type="entry name" value="ygfZ_signature"/>
    <property type="match status" value="1"/>
</dbReference>
<evidence type="ECO:0000313" key="4">
    <source>
        <dbReference type="Proteomes" id="UP000264120"/>
    </source>
</evidence>
<dbReference type="InterPro" id="IPR027266">
    <property type="entry name" value="TrmE/GcvT-like"/>
</dbReference>
<dbReference type="GO" id="GO:0008168">
    <property type="term" value="F:methyltransferase activity"/>
    <property type="evidence" value="ECO:0007669"/>
    <property type="project" value="UniProtKB-KW"/>
</dbReference>
<dbReference type="GO" id="GO:0004047">
    <property type="term" value="F:aminomethyltransferase activity"/>
    <property type="evidence" value="ECO:0007669"/>
    <property type="project" value="UniProtKB-EC"/>
</dbReference>
<evidence type="ECO:0000313" key="3">
    <source>
        <dbReference type="EMBL" id="AXY23059.1"/>
    </source>
</evidence>
<dbReference type="InterPro" id="IPR057460">
    <property type="entry name" value="CAF17_C"/>
</dbReference>
<reference evidence="3 4" key="1">
    <citation type="submission" date="2017-08" db="EMBL/GenBank/DDBJ databases">
        <title>Complete genome sequence of Gluconacetobacter saccharivorans CV1 isolated from Fermented Vinegar.</title>
        <authorList>
            <person name="Kim S.-Y."/>
        </authorList>
    </citation>
    <scope>NUCLEOTIDE SEQUENCE [LARGE SCALE GENOMIC DNA]</scope>
    <source>
        <strain evidence="3 4">CV1</strain>
    </source>
</reference>
<accession>A0A347WDW6</accession>
<dbReference type="KEGG" id="ksc:CD178_02309"/>
<dbReference type="PANTHER" id="PTHR22602:SF0">
    <property type="entry name" value="TRANSFERASE CAF17, MITOCHONDRIAL-RELATED"/>
    <property type="match status" value="1"/>
</dbReference>
<dbReference type="GO" id="GO:0016226">
    <property type="term" value="P:iron-sulfur cluster assembly"/>
    <property type="evidence" value="ECO:0007669"/>
    <property type="project" value="TreeGrafter"/>
</dbReference>
<protein>
    <submittedName>
        <fullName evidence="3">Aminomethyltransferase</fullName>
        <ecNumber evidence="3">2.1.2.10</ecNumber>
    </submittedName>
</protein>
<name>A0A347WDW6_9PROT</name>
<dbReference type="Pfam" id="PF25455">
    <property type="entry name" value="Beta-barrel_CAF17_C"/>
    <property type="match status" value="1"/>
</dbReference>
<gene>
    <name evidence="3" type="primary">gcvT_3</name>
    <name evidence="3" type="ORF">CD178_02309</name>
</gene>
<dbReference type="InterPro" id="IPR045179">
    <property type="entry name" value="YgfZ/GcvT"/>
</dbReference>